<proteinExistence type="predicted"/>
<dbReference type="OrthoDB" id="3187773at2759"/>
<dbReference type="RefSeq" id="XP_041185594.1">
    <property type="nucleotide sequence ID" value="XM_041332050.1"/>
</dbReference>
<dbReference type="EMBL" id="JABBWG010000178">
    <property type="protein sequence ID" value="KAG1798348.1"/>
    <property type="molecule type" value="Genomic_DNA"/>
</dbReference>
<evidence type="ECO:0000313" key="1">
    <source>
        <dbReference type="EMBL" id="KAG1798348.1"/>
    </source>
</evidence>
<evidence type="ECO:0000313" key="2">
    <source>
        <dbReference type="Proteomes" id="UP000807769"/>
    </source>
</evidence>
<dbReference type="Proteomes" id="UP000807769">
    <property type="component" value="Unassembled WGS sequence"/>
</dbReference>
<protein>
    <submittedName>
        <fullName evidence="1">Uncharacterized protein</fullName>
    </submittedName>
</protein>
<reference evidence="1" key="1">
    <citation type="journal article" date="2020" name="New Phytol.">
        <title>Comparative genomics reveals dynamic genome evolution in host specialist ectomycorrhizal fungi.</title>
        <authorList>
            <person name="Lofgren L.A."/>
            <person name="Nguyen N.H."/>
            <person name="Vilgalys R."/>
            <person name="Ruytinx J."/>
            <person name="Liao H.L."/>
            <person name="Branco S."/>
            <person name="Kuo A."/>
            <person name="LaButti K."/>
            <person name="Lipzen A."/>
            <person name="Andreopoulos W."/>
            <person name="Pangilinan J."/>
            <person name="Riley R."/>
            <person name="Hundley H."/>
            <person name="Na H."/>
            <person name="Barry K."/>
            <person name="Grigoriev I.V."/>
            <person name="Stajich J.E."/>
            <person name="Kennedy P.G."/>
        </authorList>
    </citation>
    <scope>NUCLEOTIDE SEQUENCE</scope>
    <source>
        <strain evidence="1">MN1</strain>
    </source>
</reference>
<name>A0A9P7DMB7_9AGAM</name>
<dbReference type="GeneID" id="64626067"/>
<organism evidence="1 2">
    <name type="scientific">Suillus subaureus</name>
    <dbReference type="NCBI Taxonomy" id="48587"/>
    <lineage>
        <taxon>Eukaryota</taxon>
        <taxon>Fungi</taxon>
        <taxon>Dikarya</taxon>
        <taxon>Basidiomycota</taxon>
        <taxon>Agaricomycotina</taxon>
        <taxon>Agaricomycetes</taxon>
        <taxon>Agaricomycetidae</taxon>
        <taxon>Boletales</taxon>
        <taxon>Suillineae</taxon>
        <taxon>Suillaceae</taxon>
        <taxon>Suillus</taxon>
    </lineage>
</organism>
<comment type="caution">
    <text evidence="1">The sequence shown here is derived from an EMBL/GenBank/DDBJ whole genome shotgun (WGS) entry which is preliminary data.</text>
</comment>
<sequence length="110" mass="12794">GLKVTRVRTFFSFKYSSENFPCTIMCWLDVIGDSPDEDTGMWMVCPVYSANHAPLHSIIHVDMIYRAAHLVPIYGRHFLPPNINLYVSYDAFWAYYINKFVDHHAFEIAS</sequence>
<feature type="non-terminal residue" evidence="1">
    <location>
        <position position="1"/>
    </location>
</feature>
<accession>A0A9P7DMB7</accession>
<dbReference type="AlphaFoldDB" id="A0A9P7DMB7"/>
<keyword evidence="2" id="KW-1185">Reference proteome</keyword>
<gene>
    <name evidence="1" type="ORF">BJ212DRAFT_1288949</name>
</gene>